<evidence type="ECO:0000256" key="6">
    <source>
        <dbReference type="ARBA" id="ARBA00023136"/>
    </source>
</evidence>
<evidence type="ECO:0000256" key="5">
    <source>
        <dbReference type="ARBA" id="ARBA00022989"/>
    </source>
</evidence>
<dbReference type="Proteomes" id="UP000320048">
    <property type="component" value="Unassembled WGS sequence"/>
</dbReference>
<feature type="transmembrane region" description="Helical" evidence="7">
    <location>
        <begin position="158"/>
        <end position="178"/>
    </location>
</feature>
<accession>A0A537IYJ0</accession>
<comment type="similarity">
    <text evidence="7">Belongs to the binding-protein-dependent transport system permease family.</text>
</comment>
<keyword evidence="4 7" id="KW-0812">Transmembrane</keyword>
<dbReference type="InterPro" id="IPR035906">
    <property type="entry name" value="MetI-like_sf"/>
</dbReference>
<keyword evidence="5 7" id="KW-1133">Transmembrane helix</keyword>
<evidence type="ECO:0000313" key="10">
    <source>
        <dbReference type="Proteomes" id="UP000320048"/>
    </source>
</evidence>
<evidence type="ECO:0000313" key="9">
    <source>
        <dbReference type="EMBL" id="TMI76327.1"/>
    </source>
</evidence>
<dbReference type="GO" id="GO:0055085">
    <property type="term" value="P:transmembrane transport"/>
    <property type="evidence" value="ECO:0007669"/>
    <property type="project" value="InterPro"/>
</dbReference>
<dbReference type="Gene3D" id="1.10.3720.10">
    <property type="entry name" value="MetI-like"/>
    <property type="match status" value="1"/>
</dbReference>
<dbReference type="PANTHER" id="PTHR30151">
    <property type="entry name" value="ALKANE SULFONATE ABC TRANSPORTER-RELATED, MEMBRANE SUBUNIT"/>
    <property type="match status" value="1"/>
</dbReference>
<evidence type="ECO:0000256" key="2">
    <source>
        <dbReference type="ARBA" id="ARBA00022448"/>
    </source>
</evidence>
<feature type="transmembrane region" description="Helical" evidence="7">
    <location>
        <begin position="123"/>
        <end position="146"/>
    </location>
</feature>
<feature type="domain" description="ABC transmembrane type-1" evidence="8">
    <location>
        <begin position="1"/>
        <end position="175"/>
    </location>
</feature>
<dbReference type="CDD" id="cd06261">
    <property type="entry name" value="TM_PBP2"/>
    <property type="match status" value="1"/>
</dbReference>
<comment type="subcellular location">
    <subcellularLocation>
        <location evidence="1 7">Cell membrane</location>
        <topology evidence="1 7">Multi-pass membrane protein</topology>
    </subcellularLocation>
</comment>
<dbReference type="PROSITE" id="PS50928">
    <property type="entry name" value="ABC_TM1"/>
    <property type="match status" value="1"/>
</dbReference>
<sequence>ALAGFAIGCTLGIGVAVVSVRWRSVAEALLPYAIAANSVPIIAFAPLAIVWFGVEQGSKIAIVAMMTFFPTMVGTVRGLLSPDRDALDLMRSYGATERQVFVKLRVPSALPFVLTAFKVSASLSMIGAVVGEFFGGFARSLGVYIVSQTALFHTREAWAAVVVACAYGIGFYLVIAGIERLLIPWHVTLRR</sequence>
<keyword evidence="3" id="KW-1003">Cell membrane</keyword>
<comment type="caution">
    <text evidence="9">The sequence shown here is derived from an EMBL/GenBank/DDBJ whole genome shotgun (WGS) entry which is preliminary data.</text>
</comment>
<feature type="transmembrane region" description="Helical" evidence="7">
    <location>
        <begin position="60"/>
        <end position="80"/>
    </location>
</feature>
<reference evidence="9 10" key="1">
    <citation type="journal article" date="2019" name="Nat. Microbiol.">
        <title>Mediterranean grassland soil C-N compound turnover is dependent on rainfall and depth, and is mediated by genomically divergent microorganisms.</title>
        <authorList>
            <person name="Diamond S."/>
            <person name="Andeer P.F."/>
            <person name="Li Z."/>
            <person name="Crits-Christoph A."/>
            <person name="Burstein D."/>
            <person name="Anantharaman K."/>
            <person name="Lane K.R."/>
            <person name="Thomas B.C."/>
            <person name="Pan C."/>
            <person name="Northen T.R."/>
            <person name="Banfield J.F."/>
        </authorList>
    </citation>
    <scope>NUCLEOTIDE SEQUENCE [LARGE SCALE GENOMIC DNA]</scope>
    <source>
        <strain evidence="9">NP_7</strain>
    </source>
</reference>
<name>A0A537IYJ0_9BACT</name>
<organism evidence="9 10">
    <name type="scientific">Candidatus Segetimicrobium genomatis</name>
    <dbReference type="NCBI Taxonomy" id="2569760"/>
    <lineage>
        <taxon>Bacteria</taxon>
        <taxon>Bacillati</taxon>
        <taxon>Candidatus Sysuimicrobiota</taxon>
        <taxon>Candidatus Sysuimicrobiia</taxon>
        <taxon>Candidatus Sysuimicrobiales</taxon>
        <taxon>Candidatus Segetimicrobiaceae</taxon>
        <taxon>Candidatus Segetimicrobium</taxon>
    </lineage>
</organism>
<dbReference type="SUPFAM" id="SSF161098">
    <property type="entry name" value="MetI-like"/>
    <property type="match status" value="1"/>
</dbReference>
<keyword evidence="2 7" id="KW-0813">Transport</keyword>
<dbReference type="GO" id="GO:0005886">
    <property type="term" value="C:plasma membrane"/>
    <property type="evidence" value="ECO:0007669"/>
    <property type="project" value="UniProtKB-SubCell"/>
</dbReference>
<evidence type="ECO:0000256" key="1">
    <source>
        <dbReference type="ARBA" id="ARBA00004651"/>
    </source>
</evidence>
<dbReference type="AlphaFoldDB" id="A0A537IYJ0"/>
<evidence type="ECO:0000256" key="4">
    <source>
        <dbReference type="ARBA" id="ARBA00022692"/>
    </source>
</evidence>
<dbReference type="InterPro" id="IPR000515">
    <property type="entry name" value="MetI-like"/>
</dbReference>
<evidence type="ECO:0000259" key="8">
    <source>
        <dbReference type="PROSITE" id="PS50928"/>
    </source>
</evidence>
<dbReference type="Pfam" id="PF00528">
    <property type="entry name" value="BPD_transp_1"/>
    <property type="match status" value="1"/>
</dbReference>
<keyword evidence="6 7" id="KW-0472">Membrane</keyword>
<dbReference type="PANTHER" id="PTHR30151:SF0">
    <property type="entry name" value="ABC TRANSPORTER PERMEASE PROTEIN MJ0413-RELATED"/>
    <property type="match status" value="1"/>
</dbReference>
<gene>
    <name evidence="9" type="ORF">E6H04_15085</name>
</gene>
<evidence type="ECO:0000256" key="3">
    <source>
        <dbReference type="ARBA" id="ARBA00022475"/>
    </source>
</evidence>
<proteinExistence type="inferred from homology"/>
<feature type="transmembrane region" description="Helical" evidence="7">
    <location>
        <begin position="29"/>
        <end position="54"/>
    </location>
</feature>
<dbReference type="EMBL" id="VBAO01000516">
    <property type="protein sequence ID" value="TMI76327.1"/>
    <property type="molecule type" value="Genomic_DNA"/>
</dbReference>
<evidence type="ECO:0000256" key="7">
    <source>
        <dbReference type="RuleBase" id="RU363032"/>
    </source>
</evidence>
<protein>
    <submittedName>
        <fullName evidence="9">ABC transporter permease subunit</fullName>
    </submittedName>
</protein>
<feature type="non-terminal residue" evidence="9">
    <location>
        <position position="1"/>
    </location>
</feature>